<gene>
    <name evidence="1" type="ORF">MQE36_15335</name>
</gene>
<sequence>MKRFQFIRCLFVFIVVYGCGTTQSTVSDEDRKELANLVEEKKFRIENDWANPTVTNAMMQVGQILGPQNNASRINLMSNPNFLEVDGDHVKAYLPYFGERQMGGGYNTNETGIKFDQVAEDMEIHYLEAKKKYKMTFKANNTNSNEAYNITLEVFFNKKTSLIINSTERNSIRYEGTLMPLSEN</sequence>
<dbReference type="InterPro" id="IPR025347">
    <property type="entry name" value="DUF4251"/>
</dbReference>
<dbReference type="Proteomes" id="UP000829476">
    <property type="component" value="Chromosome"/>
</dbReference>
<dbReference type="EMBL" id="CP094326">
    <property type="protein sequence ID" value="UNY98440.1"/>
    <property type="molecule type" value="Genomic_DNA"/>
</dbReference>
<organism evidence="1 2">
    <name type="scientific">Zhouia spongiae</name>
    <dbReference type="NCBI Taxonomy" id="2202721"/>
    <lineage>
        <taxon>Bacteria</taxon>
        <taxon>Pseudomonadati</taxon>
        <taxon>Bacteroidota</taxon>
        <taxon>Flavobacteriia</taxon>
        <taxon>Flavobacteriales</taxon>
        <taxon>Flavobacteriaceae</taxon>
        <taxon>Zhouia</taxon>
    </lineage>
</organism>
<proteinExistence type="predicted"/>
<evidence type="ECO:0000313" key="1">
    <source>
        <dbReference type="EMBL" id="UNY98440.1"/>
    </source>
</evidence>
<accession>A0ABY3YLE3</accession>
<evidence type="ECO:0000313" key="2">
    <source>
        <dbReference type="Proteomes" id="UP000829476"/>
    </source>
</evidence>
<dbReference type="Gene3D" id="2.40.128.410">
    <property type="match status" value="1"/>
</dbReference>
<name>A0ABY3YLE3_9FLAO</name>
<dbReference type="PROSITE" id="PS51257">
    <property type="entry name" value="PROKAR_LIPOPROTEIN"/>
    <property type="match status" value="1"/>
</dbReference>
<protein>
    <submittedName>
        <fullName evidence="1">DUF4251 domain-containing protein</fullName>
    </submittedName>
</protein>
<dbReference type="Pfam" id="PF14059">
    <property type="entry name" value="DUF4251"/>
    <property type="match status" value="1"/>
</dbReference>
<keyword evidence="2" id="KW-1185">Reference proteome</keyword>
<reference evidence="1 2" key="1">
    <citation type="journal article" date="2018" name="Int. J. Syst. Evol. Microbiol.">
        <title>Zhouia spongiae sp. nov., isolated from a marine sponge.</title>
        <authorList>
            <person name="Zhuang L."/>
            <person name="Lin B."/>
            <person name="Qin F."/>
            <person name="Luo L."/>
        </authorList>
    </citation>
    <scope>NUCLEOTIDE SEQUENCE [LARGE SCALE GENOMIC DNA]</scope>
    <source>
        <strain evidence="1 2">HN-Y44</strain>
    </source>
</reference>
<dbReference type="RefSeq" id="WP_242936846.1">
    <property type="nucleotide sequence ID" value="NZ_CP094326.1"/>
</dbReference>